<dbReference type="PANTHER" id="PTHR13321">
    <property type="entry name" value="MEDIATOR OF RNA POLYMERASE II TRANSCRIPTION, SUBUNIT 18"/>
    <property type="match status" value="1"/>
</dbReference>
<dbReference type="Ensembl" id="ENSPMAT00000003154.1">
    <property type="protein sequence ID" value="ENSPMAP00000003139.1"/>
    <property type="gene ID" value="ENSPMAG00000002878.1"/>
</dbReference>
<dbReference type="InterPro" id="IPR019095">
    <property type="entry name" value="Mediator_Med18"/>
</dbReference>
<dbReference type="GO" id="GO:0006369">
    <property type="term" value="P:termination of RNA polymerase II transcription"/>
    <property type="evidence" value="ECO:0007669"/>
    <property type="project" value="TreeGrafter"/>
</dbReference>
<dbReference type="GO" id="GO:0070847">
    <property type="term" value="C:core mediator complex"/>
    <property type="evidence" value="ECO:0007669"/>
    <property type="project" value="TreeGrafter"/>
</dbReference>
<keyword evidence="4 6" id="KW-0804">Transcription</keyword>
<dbReference type="KEGG" id="pmrn:116941554"/>
<evidence type="ECO:0000256" key="6">
    <source>
        <dbReference type="RuleBase" id="RU364150"/>
    </source>
</evidence>
<dbReference type="GeneTree" id="ENSGT00390000003312"/>
<evidence type="ECO:0000313" key="9">
    <source>
        <dbReference type="RefSeq" id="XP_032808615.1"/>
    </source>
</evidence>
<comment type="subcellular location">
    <subcellularLocation>
        <location evidence="1 6">Nucleus</location>
    </subcellularLocation>
</comment>
<accession>S4RD57</accession>
<proteinExistence type="inferred from homology"/>
<evidence type="ECO:0000256" key="2">
    <source>
        <dbReference type="ARBA" id="ARBA00009814"/>
    </source>
</evidence>
<evidence type="ECO:0000313" key="8">
    <source>
        <dbReference type="Proteomes" id="UP001318040"/>
    </source>
</evidence>
<evidence type="ECO:0000256" key="4">
    <source>
        <dbReference type="ARBA" id="ARBA00023163"/>
    </source>
</evidence>
<dbReference type="GeneID" id="116941554"/>
<evidence type="ECO:0000256" key="1">
    <source>
        <dbReference type="ARBA" id="ARBA00004123"/>
    </source>
</evidence>
<keyword evidence="5 6" id="KW-0539">Nucleus</keyword>
<keyword evidence="6" id="KW-0010">Activator</keyword>
<protein>
    <recommendedName>
        <fullName evidence="6">Mediator of RNA polymerase II transcription subunit 18</fullName>
    </recommendedName>
    <alternativeName>
        <fullName evidence="6">Mediator complex subunit 18</fullName>
    </alternativeName>
</protein>
<comment type="subunit">
    <text evidence="6">Component of the Mediator complex.</text>
</comment>
<keyword evidence="8" id="KW-1185">Reference proteome</keyword>
<dbReference type="Gene3D" id="2.40.320.10">
    <property type="entry name" value="Hypothetical Protein Pfu-838710-001"/>
    <property type="match status" value="1"/>
</dbReference>
<dbReference type="CTD" id="54797"/>
<dbReference type="GO" id="GO:0016592">
    <property type="term" value="C:mediator complex"/>
    <property type="evidence" value="ECO:0007669"/>
    <property type="project" value="InterPro"/>
</dbReference>
<dbReference type="HOGENOM" id="CLU_084570_0_0_1"/>
<organism evidence="7">
    <name type="scientific">Petromyzon marinus</name>
    <name type="common">Sea lamprey</name>
    <dbReference type="NCBI Taxonomy" id="7757"/>
    <lineage>
        <taxon>Eukaryota</taxon>
        <taxon>Metazoa</taxon>
        <taxon>Chordata</taxon>
        <taxon>Craniata</taxon>
        <taxon>Vertebrata</taxon>
        <taxon>Cyclostomata</taxon>
        <taxon>Hyperoartia</taxon>
        <taxon>Petromyzontiformes</taxon>
        <taxon>Petromyzontidae</taxon>
        <taxon>Petromyzon</taxon>
    </lineage>
</organism>
<reference evidence="9" key="1">
    <citation type="submission" date="2025-04" db="UniProtKB">
        <authorList>
            <consortium name="RefSeq"/>
        </authorList>
    </citation>
    <scope>IDENTIFICATION</scope>
    <source>
        <tissue evidence="9">Sperm</tissue>
    </source>
</reference>
<name>S4RD57_PETMA</name>
<comment type="similarity">
    <text evidence="2 6">Belongs to the Mediator complex subunit 18 family.</text>
</comment>
<evidence type="ECO:0000313" key="7">
    <source>
        <dbReference type="Ensembl" id="ENSPMAP00000003139.1"/>
    </source>
</evidence>
<dbReference type="OrthoDB" id="10018982at2759"/>
<dbReference type="PANTHER" id="PTHR13321:SF2">
    <property type="entry name" value="MEDIATOR OF RNA POLYMERASE II TRANSCRIPTION SUBUNIT 18"/>
    <property type="match status" value="1"/>
</dbReference>
<dbReference type="RefSeq" id="XP_032808615.1">
    <property type="nucleotide sequence ID" value="XM_032952724.1"/>
</dbReference>
<comment type="function">
    <text evidence="6">Component of the Mediator complex, a coactivator involved in the regulated transcription of nearly all RNA polymerase II-dependent genes. Mediator functions as a bridge to convey information from gene-specific regulatory proteins to the basal RNA polymerase II transcription machinery. Mediator is recruited to promoters by direct interactions with regulatory proteins and serves as a scaffold for the assembly of a functional preinitiation complex with RNA polymerase II and the general transcription factors.</text>
</comment>
<sequence length="213" mass="22988">MEEHGIPVQPLTGGGGLSSMEYLLQGSVLDSSVDNVLSRLRGLCDNMEAESFADHEIVFLLKPGQGSPFVIRARHALDRPGLPWQLRYVGTAEVGDKQRGALVRSVVEVAASECLPTFLQHMGFRTDHEYIARGHIYRKGTMKVVVCKVFRLLVAGSPESAEPLSPSHLLELSVVCGGAGGGGGADAIAEDMRSFAEQLKPLVQLDKVDPKRL</sequence>
<evidence type="ECO:0000256" key="3">
    <source>
        <dbReference type="ARBA" id="ARBA00023015"/>
    </source>
</evidence>
<dbReference type="GO" id="GO:0003712">
    <property type="term" value="F:transcription coregulator activity"/>
    <property type="evidence" value="ECO:0007669"/>
    <property type="project" value="InterPro"/>
</dbReference>
<evidence type="ECO:0000256" key="5">
    <source>
        <dbReference type="ARBA" id="ARBA00023242"/>
    </source>
</evidence>
<dbReference type="Proteomes" id="UP001318040">
    <property type="component" value="Chromosome 12"/>
</dbReference>
<keyword evidence="3 6" id="KW-0805">Transcription regulation</keyword>
<gene>
    <name evidence="6 7 9" type="primary">MED18</name>
</gene>
<reference evidence="7" key="2">
    <citation type="submission" date="2025-05" db="UniProtKB">
        <authorList>
            <consortium name="Ensembl"/>
        </authorList>
    </citation>
    <scope>IDENTIFICATION</scope>
</reference>
<dbReference type="AlphaFoldDB" id="S4RD57"/>
<dbReference type="Pfam" id="PF09637">
    <property type="entry name" value="Med18"/>
    <property type="match status" value="2"/>
</dbReference>
<dbReference type="OMA" id="FEYSVKG"/>
<dbReference type="STRING" id="7757.ENSPMAP00000003139"/>
<dbReference type="GO" id="GO:0006357">
    <property type="term" value="P:regulation of transcription by RNA polymerase II"/>
    <property type="evidence" value="ECO:0007669"/>
    <property type="project" value="InterPro"/>
</dbReference>